<dbReference type="AlphaFoldDB" id="A0A8J3A082"/>
<dbReference type="Pfam" id="PF12697">
    <property type="entry name" value="Abhydrolase_6"/>
    <property type="match status" value="1"/>
</dbReference>
<organism evidence="2 4">
    <name type="scientific">Aquisalinus luteolus</name>
    <dbReference type="NCBI Taxonomy" id="1566827"/>
    <lineage>
        <taxon>Bacteria</taxon>
        <taxon>Pseudomonadati</taxon>
        <taxon>Pseudomonadota</taxon>
        <taxon>Alphaproteobacteria</taxon>
        <taxon>Parvularculales</taxon>
        <taxon>Parvularculaceae</taxon>
        <taxon>Aquisalinus</taxon>
    </lineage>
</organism>
<dbReference type="Gene3D" id="3.40.50.1820">
    <property type="entry name" value="alpha/beta hydrolase"/>
    <property type="match status" value="1"/>
</dbReference>
<name>A0A8J3A082_9PROT</name>
<evidence type="ECO:0000313" key="3">
    <source>
        <dbReference type="EMBL" id="NHK26385.1"/>
    </source>
</evidence>
<proteinExistence type="predicted"/>
<evidence type="ECO:0000313" key="4">
    <source>
        <dbReference type="Proteomes" id="UP000621856"/>
    </source>
</evidence>
<dbReference type="InterPro" id="IPR000073">
    <property type="entry name" value="AB_hydrolase_1"/>
</dbReference>
<evidence type="ECO:0000259" key="1">
    <source>
        <dbReference type="Pfam" id="PF12697"/>
    </source>
</evidence>
<gene>
    <name evidence="3" type="ORF">FF098_000525</name>
    <name evidence="2" type="ORF">GCM10011355_01050</name>
</gene>
<reference evidence="3 5" key="2">
    <citation type="submission" date="2020-02" db="EMBL/GenBank/DDBJ databases">
        <title>Genome sequence of Parvularcula flava strain NH6-79.</title>
        <authorList>
            <person name="Abdul Karim M.H."/>
            <person name="Lam M.Q."/>
            <person name="Chen S.J."/>
            <person name="Yahya A."/>
            <person name="Shahir S."/>
            <person name="Shamsir M.S."/>
            <person name="Chong C.S."/>
        </authorList>
    </citation>
    <scope>NUCLEOTIDE SEQUENCE [LARGE SCALE GENOMIC DNA]</scope>
    <source>
        <strain evidence="3 5">NH6-79</strain>
    </source>
</reference>
<dbReference type="RefSeq" id="WP_166426256.1">
    <property type="nucleotide sequence ID" value="NZ_BMGZ01000001.1"/>
</dbReference>
<dbReference type="EMBL" id="BMGZ01000001">
    <property type="protein sequence ID" value="GGH92175.1"/>
    <property type="molecule type" value="Genomic_DNA"/>
</dbReference>
<dbReference type="GO" id="GO:0016787">
    <property type="term" value="F:hydrolase activity"/>
    <property type="evidence" value="ECO:0007669"/>
    <property type="project" value="UniProtKB-KW"/>
</dbReference>
<accession>A0A8J3A082</accession>
<sequence>MKKTRTIVIHGGPGLLSGYLRAPLSDLFPEMALEFFEQSEGNSASLSESLKRCRDAMEKASSTSRCNVLCHSWGTLLLLLCIESHPELTRNIHKIVFSNPLPLTASGFGVAQARLFERVPEDHALRLRELMASDDAADHSEGLRQLYPYYSTTDSIPDAFKPEYDYRSFAGIFGEVGDYDLRKSALLGSENILCVFGTGDFIEPNDCAELCDAACQSINIDGGGHYPFLEKPQKFRRVISDFLN</sequence>
<comment type="caution">
    <text evidence="2">The sequence shown here is derived from an EMBL/GenBank/DDBJ whole genome shotgun (WGS) entry which is preliminary data.</text>
</comment>
<evidence type="ECO:0000313" key="5">
    <source>
        <dbReference type="Proteomes" id="UP000818603"/>
    </source>
</evidence>
<reference evidence="2" key="1">
    <citation type="journal article" date="2014" name="Int. J. Syst. Evol. Microbiol.">
        <title>Complete genome sequence of Corynebacterium casei LMG S-19264T (=DSM 44701T), isolated from a smear-ripened cheese.</title>
        <authorList>
            <consortium name="US DOE Joint Genome Institute (JGI-PGF)"/>
            <person name="Walter F."/>
            <person name="Albersmeier A."/>
            <person name="Kalinowski J."/>
            <person name="Ruckert C."/>
        </authorList>
    </citation>
    <scope>NUCLEOTIDE SEQUENCE</scope>
    <source>
        <strain evidence="2">CGMCC 1.14984</strain>
    </source>
</reference>
<keyword evidence="3" id="KW-0378">Hydrolase</keyword>
<feature type="domain" description="AB hydrolase-1" evidence="1">
    <location>
        <begin position="64"/>
        <end position="236"/>
    </location>
</feature>
<dbReference type="SUPFAM" id="SSF53474">
    <property type="entry name" value="alpha/beta-Hydrolases"/>
    <property type="match status" value="1"/>
</dbReference>
<dbReference type="Proteomes" id="UP000621856">
    <property type="component" value="Unassembled WGS sequence"/>
</dbReference>
<protein>
    <submittedName>
        <fullName evidence="3">Alpha/beta hydrolase</fullName>
    </submittedName>
</protein>
<dbReference type="EMBL" id="VCJR02000001">
    <property type="protein sequence ID" value="NHK26385.1"/>
    <property type="molecule type" value="Genomic_DNA"/>
</dbReference>
<keyword evidence="5" id="KW-1185">Reference proteome</keyword>
<evidence type="ECO:0000313" key="2">
    <source>
        <dbReference type="EMBL" id="GGH92175.1"/>
    </source>
</evidence>
<reference evidence="2" key="3">
    <citation type="submission" date="2020-09" db="EMBL/GenBank/DDBJ databases">
        <authorList>
            <person name="Sun Q."/>
            <person name="Zhou Y."/>
        </authorList>
    </citation>
    <scope>NUCLEOTIDE SEQUENCE</scope>
    <source>
        <strain evidence="2">CGMCC 1.14984</strain>
    </source>
</reference>
<dbReference type="Proteomes" id="UP000818603">
    <property type="component" value="Unassembled WGS sequence"/>
</dbReference>
<dbReference type="InterPro" id="IPR029058">
    <property type="entry name" value="AB_hydrolase_fold"/>
</dbReference>